<evidence type="ECO:0000313" key="2">
    <source>
        <dbReference type="EMBL" id="KAK2955959.1"/>
    </source>
</evidence>
<reference evidence="2 3" key="1">
    <citation type="journal article" date="2022" name="bioRxiv">
        <title>Genomics of Preaxostyla Flagellates Illuminates Evolutionary Transitions and the Path Towards Mitochondrial Loss.</title>
        <authorList>
            <person name="Novak L.V.F."/>
            <person name="Treitli S.C."/>
            <person name="Pyrih J."/>
            <person name="Halakuc P."/>
            <person name="Pipaliya S.V."/>
            <person name="Vacek V."/>
            <person name="Brzon O."/>
            <person name="Soukal P."/>
            <person name="Eme L."/>
            <person name="Dacks J.B."/>
            <person name="Karnkowska A."/>
            <person name="Elias M."/>
            <person name="Hampl V."/>
        </authorList>
    </citation>
    <scope>NUCLEOTIDE SEQUENCE [LARGE SCALE GENOMIC DNA]</scope>
    <source>
        <strain evidence="2">NAU3</strain>
        <tissue evidence="2">Gut</tissue>
    </source>
</reference>
<dbReference type="EMBL" id="JARBJD010000061">
    <property type="protein sequence ID" value="KAK2955959.1"/>
    <property type="molecule type" value="Genomic_DNA"/>
</dbReference>
<comment type="caution">
    <text evidence="2">The sequence shown here is derived from an EMBL/GenBank/DDBJ whole genome shotgun (WGS) entry which is preliminary data.</text>
</comment>
<keyword evidence="3" id="KW-1185">Reference proteome</keyword>
<dbReference type="SUPFAM" id="SSF48371">
    <property type="entry name" value="ARM repeat"/>
    <property type="match status" value="1"/>
</dbReference>
<organism evidence="2 3">
    <name type="scientific">Blattamonas nauphoetae</name>
    <dbReference type="NCBI Taxonomy" id="2049346"/>
    <lineage>
        <taxon>Eukaryota</taxon>
        <taxon>Metamonada</taxon>
        <taxon>Preaxostyla</taxon>
        <taxon>Oxymonadida</taxon>
        <taxon>Blattamonas</taxon>
    </lineage>
</organism>
<evidence type="ECO:0000256" key="1">
    <source>
        <dbReference type="SAM" id="MobiDB-lite"/>
    </source>
</evidence>
<sequence>MRSTFSENLVSLTYTFLSVYFTLEEVHLFIPTESQRKFEKALRELVQTILTSFAEQSILLLNSSVECISSILRDFHKDTLITLTPDALASLEHIIEPLVSSALPTLQEHLDDPASALFQSWMDAISKVMIATEEDLNAFDPFVLPLFVLPVQVWNRRISLYNNRQEQQATILREEMNRPAWRKLESTLQGPHLLRTTDVQPLPSSQTEHVEISLVNSHPFDTTTLTSEELDLLESQESSSLEADSVESETLQTSLPSSQSSAHLISPSLLPVSNRISVTQQNGEDSADTPNGHGTEHEFEIEFTPQLITEPLTENDFLQDDEELIQTLLNLEFTVTHTQSLDFVPLNRNLFSHFASLLNSSNPTVRTHLFNLLVRLNDSPTHKPFLLKYTFPNVRTSFRDFTPETFGFMEIFSITTSPEDILSAYSMPNDDSDLEPSQYSLPLTDTSSIHNRSTRFDSATLSRAISLPNADLSPLLNTIDFGVFQRYFGHASHIFPNIPTDMNAPPVGTSRGHLKKELQPFVPLLSHAHHNPESFKLSFRLLHPSIQFRTFIQLIRTSLVHSVMFPQVLVEYYLDEAGKFEQFGIVVALCSHPNSIHPQFRSVFSFDVLIERVARKARERLYLIKHSIYISSRSDYSWTHRSDICVIGTVVEKKLSTIGEIDINTLQPSLHVSLPLHLLHNLQNLQTFHLDTLFRFRMGFNPRVCCLSSRTSFFEFVSQINRLLVVSER</sequence>
<name>A0ABQ9XWV3_9EUKA</name>
<feature type="region of interest" description="Disordered" evidence="1">
    <location>
        <begin position="233"/>
        <end position="263"/>
    </location>
</feature>
<proteinExistence type="predicted"/>
<accession>A0ABQ9XWV3</accession>
<dbReference type="Proteomes" id="UP001281761">
    <property type="component" value="Unassembled WGS sequence"/>
</dbReference>
<feature type="compositionally biased region" description="Low complexity" evidence="1">
    <location>
        <begin position="235"/>
        <end position="263"/>
    </location>
</feature>
<protein>
    <submittedName>
        <fullName evidence="2">Uncharacterized protein</fullName>
    </submittedName>
</protein>
<gene>
    <name evidence="2" type="ORF">BLNAU_9119</name>
</gene>
<evidence type="ECO:0000313" key="3">
    <source>
        <dbReference type="Proteomes" id="UP001281761"/>
    </source>
</evidence>
<dbReference type="InterPro" id="IPR016024">
    <property type="entry name" value="ARM-type_fold"/>
</dbReference>